<reference evidence="1" key="1">
    <citation type="submission" date="2020-10" db="EMBL/GenBank/DDBJ databases">
        <authorList>
            <person name="Gilroy R."/>
        </authorList>
    </citation>
    <scope>NUCLEOTIDE SEQUENCE</scope>
    <source>
        <strain evidence="1">USAMLcec3-3695</strain>
    </source>
</reference>
<gene>
    <name evidence="1" type="ORF">IAA61_09545</name>
</gene>
<protein>
    <submittedName>
        <fullName evidence="1">Uncharacterized protein</fullName>
    </submittedName>
</protein>
<organism evidence="1 2">
    <name type="scientific">Candidatus Ornithomonoglobus merdipullorum</name>
    <dbReference type="NCBI Taxonomy" id="2840895"/>
    <lineage>
        <taxon>Bacteria</taxon>
        <taxon>Bacillati</taxon>
        <taxon>Bacillota</taxon>
        <taxon>Clostridia</taxon>
        <taxon>Candidatus Ornithomonoglobus</taxon>
    </lineage>
</organism>
<reference evidence="1" key="2">
    <citation type="journal article" date="2021" name="PeerJ">
        <title>Extensive microbial diversity within the chicken gut microbiome revealed by metagenomics and culture.</title>
        <authorList>
            <person name="Gilroy R."/>
            <person name="Ravi A."/>
            <person name="Getino M."/>
            <person name="Pursley I."/>
            <person name="Horton D.L."/>
            <person name="Alikhan N.F."/>
            <person name="Baker D."/>
            <person name="Gharbi K."/>
            <person name="Hall N."/>
            <person name="Watson M."/>
            <person name="Adriaenssens E.M."/>
            <person name="Foster-Nyarko E."/>
            <person name="Jarju S."/>
            <person name="Secka A."/>
            <person name="Antonio M."/>
            <person name="Oren A."/>
            <person name="Chaudhuri R.R."/>
            <person name="La Ragione R."/>
            <person name="Hildebrand F."/>
            <person name="Pallen M.J."/>
        </authorList>
    </citation>
    <scope>NUCLEOTIDE SEQUENCE</scope>
    <source>
        <strain evidence="1">USAMLcec3-3695</strain>
    </source>
</reference>
<proteinExistence type="predicted"/>
<dbReference type="Proteomes" id="UP000824109">
    <property type="component" value="Unassembled WGS sequence"/>
</dbReference>
<evidence type="ECO:0000313" key="2">
    <source>
        <dbReference type="Proteomes" id="UP000824109"/>
    </source>
</evidence>
<evidence type="ECO:0000313" key="1">
    <source>
        <dbReference type="EMBL" id="HIU58034.1"/>
    </source>
</evidence>
<sequence length="73" mass="8169">MMDTLFNEEQVLDAYGTEKYNEGLDKGRNEGITEGVLRTLKNLMAALGLTAEKALSASGVPESEWKYYLPQLR</sequence>
<comment type="caution">
    <text evidence="1">The sequence shown here is derived from an EMBL/GenBank/DDBJ whole genome shotgun (WGS) entry which is preliminary data.</text>
</comment>
<dbReference type="EMBL" id="DVNB01000097">
    <property type="protein sequence ID" value="HIU58034.1"/>
    <property type="molecule type" value="Genomic_DNA"/>
</dbReference>
<accession>A0A9D1MD95</accession>
<name>A0A9D1MD95_9FIRM</name>
<dbReference type="AlphaFoldDB" id="A0A9D1MD95"/>